<dbReference type="PROSITE" id="PS51471">
    <property type="entry name" value="FE2OG_OXY"/>
    <property type="match status" value="1"/>
</dbReference>
<dbReference type="InterPro" id="IPR044861">
    <property type="entry name" value="IPNS-like_FE2OG_OXY"/>
</dbReference>
<dbReference type="AlphaFoldDB" id="A0A161KDT3"/>
<feature type="domain" description="Fe2OG dioxygenase" evidence="1">
    <location>
        <begin position="181"/>
        <end position="289"/>
    </location>
</feature>
<dbReference type="EMBL" id="CZRL01000010">
    <property type="protein sequence ID" value="CUS50085.1"/>
    <property type="molecule type" value="Genomic_DNA"/>
</dbReference>
<dbReference type="InterPro" id="IPR027443">
    <property type="entry name" value="IPNS-like_sf"/>
</dbReference>
<dbReference type="Gene3D" id="2.60.120.330">
    <property type="entry name" value="B-lactam Antibiotic, Isopenicillin N Synthase, Chain"/>
    <property type="match status" value="1"/>
</dbReference>
<dbReference type="InterPro" id="IPR026992">
    <property type="entry name" value="DIOX_N"/>
</dbReference>
<dbReference type="SUPFAM" id="SSF51197">
    <property type="entry name" value="Clavaminate synthase-like"/>
    <property type="match status" value="1"/>
</dbReference>
<dbReference type="Pfam" id="PF14226">
    <property type="entry name" value="DIOX_N"/>
    <property type="match status" value="1"/>
</dbReference>
<evidence type="ECO:0000313" key="2">
    <source>
        <dbReference type="EMBL" id="CUS50085.1"/>
    </source>
</evidence>
<proteinExistence type="predicted"/>
<organism evidence="2">
    <name type="scientific">hydrothermal vent metagenome</name>
    <dbReference type="NCBI Taxonomy" id="652676"/>
    <lineage>
        <taxon>unclassified sequences</taxon>
        <taxon>metagenomes</taxon>
        <taxon>ecological metagenomes</taxon>
    </lineage>
</organism>
<accession>A0A161KDT3</accession>
<name>A0A161KDT3_9ZZZZ</name>
<gene>
    <name evidence="2" type="ORF">MGWOODY_XGa994</name>
</gene>
<reference evidence="2" key="1">
    <citation type="submission" date="2015-10" db="EMBL/GenBank/DDBJ databases">
        <authorList>
            <person name="Gilbert D.G."/>
        </authorList>
    </citation>
    <scope>NUCLEOTIDE SEQUENCE</scope>
</reference>
<sequence>MTDRIPIIDLAPFISGDSGAKAQVAMELGSAAETLGFAVVAGHGIDPIIGTALRDSALEFFNLPLEEKMAIRRPKNDQNRGYIPYGEETLVRMAGGDSPPDYKEVFAIGPDRVPNEPYFTGPGSYPSFASNLWPTMPENLRPLMLAYWENMESLMRTIAEALAISLSLPGDTFADILDHTHTSQLRLLHYPAVRGDPKPGQLRAGAHTDVGMMTILRNDPVPGGLQIKKRDGGWIDAPAVDDSFILNIGDLLMRWSNDRLVSTAHRVVLPPVDAGEDSRRLSIGFFVGPRYNAMVECLPTCCSPDDLPRYAPISVHDYRTNRFAAGAGDNTPYELAEKED</sequence>
<evidence type="ECO:0000259" key="1">
    <source>
        <dbReference type="PROSITE" id="PS51471"/>
    </source>
</evidence>
<dbReference type="Pfam" id="PF03171">
    <property type="entry name" value="2OG-FeII_Oxy"/>
    <property type="match status" value="1"/>
</dbReference>
<protein>
    <submittedName>
        <fullName evidence="2">2-Oxobutyrate oxidase, putative</fullName>
    </submittedName>
</protein>
<dbReference type="PANTHER" id="PTHR47990">
    <property type="entry name" value="2-OXOGLUTARATE (2OG) AND FE(II)-DEPENDENT OXYGENASE SUPERFAMILY PROTEIN-RELATED"/>
    <property type="match status" value="1"/>
</dbReference>
<dbReference type="InterPro" id="IPR005123">
    <property type="entry name" value="Oxoglu/Fe-dep_dioxygenase_dom"/>
</dbReference>
<dbReference type="InterPro" id="IPR050231">
    <property type="entry name" value="Iron_ascorbate_oxido_reductase"/>
</dbReference>